<name>A0A1B1U4I5_9HELI</name>
<keyword evidence="12" id="KW-0648">Protein biosynthesis</keyword>
<evidence type="ECO:0000259" key="10">
    <source>
        <dbReference type="Pfam" id="PF01272"/>
    </source>
</evidence>
<evidence type="ECO:0000256" key="1">
    <source>
        <dbReference type="ARBA" id="ARBA00008213"/>
    </source>
</evidence>
<evidence type="ECO:0000256" key="2">
    <source>
        <dbReference type="ARBA" id="ARBA00013729"/>
    </source>
</evidence>
<dbReference type="InterPro" id="IPR028624">
    <property type="entry name" value="Tscrpt_elong_fac_GreA/B"/>
</dbReference>
<dbReference type="FunFam" id="1.10.287.180:FF:000001">
    <property type="entry name" value="Transcription elongation factor GreA"/>
    <property type="match status" value="1"/>
</dbReference>
<keyword evidence="12" id="KW-0251">Elongation factor</keyword>
<dbReference type="GO" id="GO:0003677">
    <property type="term" value="F:DNA binding"/>
    <property type="evidence" value="ECO:0007669"/>
    <property type="project" value="UniProtKB-UniRule"/>
</dbReference>
<dbReference type="InterPro" id="IPR001437">
    <property type="entry name" value="Tscrpt_elong_fac_GreA/B_C"/>
</dbReference>
<dbReference type="InterPro" id="IPR022691">
    <property type="entry name" value="Tscrpt_elong_fac_GreA/B_N"/>
</dbReference>
<dbReference type="Gene3D" id="3.10.50.30">
    <property type="entry name" value="Transcription elongation factor, GreA/GreB, C-terminal domain"/>
    <property type="match status" value="1"/>
</dbReference>
<dbReference type="PANTHER" id="PTHR30437:SF4">
    <property type="entry name" value="TRANSCRIPTION ELONGATION FACTOR GREA"/>
    <property type="match status" value="1"/>
</dbReference>
<dbReference type="InterPro" id="IPR023459">
    <property type="entry name" value="Tscrpt_elong_fac_GreA/B_fam"/>
</dbReference>
<accession>A0A1B1U4I5</accession>
<proteinExistence type="inferred from homology"/>
<gene>
    <name evidence="8" type="primary">greA</name>
    <name evidence="12" type="ORF">BBW65_02080</name>
</gene>
<dbReference type="RefSeq" id="WP_066339034.1">
    <property type="nucleotide sequence ID" value="NZ_CP016503.1"/>
</dbReference>
<evidence type="ECO:0000259" key="11">
    <source>
        <dbReference type="Pfam" id="PF03449"/>
    </source>
</evidence>
<dbReference type="NCBIfam" id="NF001261">
    <property type="entry name" value="PRK00226.1-2"/>
    <property type="match status" value="1"/>
</dbReference>
<keyword evidence="3 8" id="KW-0805">Transcription regulation</keyword>
<evidence type="ECO:0000256" key="9">
    <source>
        <dbReference type="RuleBase" id="RU000556"/>
    </source>
</evidence>
<dbReference type="Proteomes" id="UP000092884">
    <property type="component" value="Chromosome"/>
</dbReference>
<dbReference type="NCBIfam" id="NF001263">
    <property type="entry name" value="PRK00226.1-4"/>
    <property type="match status" value="1"/>
</dbReference>
<evidence type="ECO:0000256" key="8">
    <source>
        <dbReference type="HAMAP-Rule" id="MF_00105"/>
    </source>
</evidence>
<evidence type="ECO:0000313" key="13">
    <source>
        <dbReference type="Proteomes" id="UP000092884"/>
    </source>
</evidence>
<dbReference type="Pfam" id="PF01272">
    <property type="entry name" value="GreA_GreB"/>
    <property type="match status" value="1"/>
</dbReference>
<dbReference type="OrthoDB" id="9808774at2"/>
<dbReference type="PIRSF" id="PIRSF006092">
    <property type="entry name" value="GreA_GreB"/>
    <property type="match status" value="1"/>
</dbReference>
<dbReference type="AlphaFoldDB" id="A0A1B1U4I5"/>
<comment type="similarity">
    <text evidence="1 8 9">Belongs to the GreA/GreB family.</text>
</comment>
<feature type="domain" description="Transcription elongation factor GreA/GreB C-terminal" evidence="10">
    <location>
        <begin position="80"/>
        <end position="155"/>
    </location>
</feature>
<sequence>MKEPMTNYGYEILCQELKKFKEVERPNIVKEIDVARSYGDLKENAEYHAAKDKQLFIEARIAELSEILANAQVIDPSVLPHDKVSFGSTVKILNLSNDKETTYTIVGGIESNPSKGLISFGSPIAKSLLGKEEGDEVTITLPNGENEYEILEVGYKPIDFGEPNAD</sequence>
<dbReference type="PROSITE" id="PS00830">
    <property type="entry name" value="GREAB_2"/>
    <property type="match status" value="1"/>
</dbReference>
<dbReference type="InterPro" id="IPR036953">
    <property type="entry name" value="GreA/GreB_C_sf"/>
</dbReference>
<dbReference type="InterPro" id="IPR018151">
    <property type="entry name" value="TF_GreA/GreB_CS"/>
</dbReference>
<keyword evidence="4 8" id="KW-0238">DNA-binding</keyword>
<evidence type="ECO:0000256" key="7">
    <source>
        <dbReference type="ARBA" id="ARBA00030776"/>
    </source>
</evidence>
<feature type="domain" description="Transcription elongation factor GreA/GreB N-terminal" evidence="11">
    <location>
        <begin position="4"/>
        <end position="73"/>
    </location>
</feature>
<keyword evidence="13" id="KW-1185">Reference proteome</keyword>
<evidence type="ECO:0000256" key="5">
    <source>
        <dbReference type="ARBA" id="ARBA00023163"/>
    </source>
</evidence>
<dbReference type="PANTHER" id="PTHR30437">
    <property type="entry name" value="TRANSCRIPTION ELONGATION FACTOR GREA"/>
    <property type="match status" value="1"/>
</dbReference>
<dbReference type="FunFam" id="3.10.50.30:FF:000001">
    <property type="entry name" value="Transcription elongation factor GreA"/>
    <property type="match status" value="1"/>
</dbReference>
<dbReference type="NCBIfam" id="NF001264">
    <property type="entry name" value="PRK00226.1-5"/>
    <property type="match status" value="1"/>
</dbReference>
<dbReference type="KEGG" id="het:BBW65_02080"/>
<organism evidence="12 13">
    <name type="scientific">Helicobacter enhydrae</name>
    <dbReference type="NCBI Taxonomy" id="222136"/>
    <lineage>
        <taxon>Bacteria</taxon>
        <taxon>Pseudomonadati</taxon>
        <taxon>Campylobacterota</taxon>
        <taxon>Epsilonproteobacteria</taxon>
        <taxon>Campylobacterales</taxon>
        <taxon>Helicobacteraceae</taxon>
        <taxon>Helicobacter</taxon>
    </lineage>
</organism>
<comment type="function">
    <text evidence="6 8 9">Necessary for efficient RNA polymerase transcription elongation past template-encoded arresting sites. The arresting sites in DNA have the property of trapping a certain fraction of elongating RNA polymerases that pass through, resulting in locked ternary complexes. Cleavage of the nascent transcript by cleavage factors such as GreA or GreB allows the resumption of elongation from the new 3'terminus. GreA releases sequences of 2 to 3 nucleotides.</text>
</comment>
<keyword evidence="5 8" id="KW-0804">Transcription</keyword>
<protein>
    <recommendedName>
        <fullName evidence="2 8">Transcription elongation factor GreA</fullName>
    </recommendedName>
    <alternativeName>
        <fullName evidence="7 8">Transcript cleavage factor GreA</fullName>
    </alternativeName>
</protein>
<dbReference type="GO" id="GO:0032784">
    <property type="term" value="P:regulation of DNA-templated transcription elongation"/>
    <property type="evidence" value="ECO:0007669"/>
    <property type="project" value="UniProtKB-UniRule"/>
</dbReference>
<dbReference type="InterPro" id="IPR006359">
    <property type="entry name" value="Tscrpt_elong_fac_GreA"/>
</dbReference>
<dbReference type="GO" id="GO:0003746">
    <property type="term" value="F:translation elongation factor activity"/>
    <property type="evidence" value="ECO:0007669"/>
    <property type="project" value="UniProtKB-KW"/>
</dbReference>
<reference evidence="13" key="1">
    <citation type="submission" date="2016-07" db="EMBL/GenBank/DDBJ databases">
        <authorList>
            <person name="Florea S."/>
            <person name="Webb J.S."/>
            <person name="Jaromczyk J."/>
            <person name="Schardl C.L."/>
        </authorList>
    </citation>
    <scope>NUCLEOTIDE SEQUENCE [LARGE SCALE GENOMIC DNA]</scope>
    <source>
        <strain evidence="13">MIT 01-6242</strain>
    </source>
</reference>
<dbReference type="EMBL" id="CP016503">
    <property type="protein sequence ID" value="ANV97666.1"/>
    <property type="molecule type" value="Genomic_DNA"/>
</dbReference>
<dbReference type="NCBIfam" id="TIGR01462">
    <property type="entry name" value="greA"/>
    <property type="match status" value="1"/>
</dbReference>
<dbReference type="Pfam" id="PF03449">
    <property type="entry name" value="GreA_GreB_N"/>
    <property type="match status" value="1"/>
</dbReference>
<dbReference type="SUPFAM" id="SSF54534">
    <property type="entry name" value="FKBP-like"/>
    <property type="match status" value="1"/>
</dbReference>
<dbReference type="InterPro" id="IPR036805">
    <property type="entry name" value="Tscrpt_elong_fac_GreA/B_N_sf"/>
</dbReference>
<evidence type="ECO:0000256" key="3">
    <source>
        <dbReference type="ARBA" id="ARBA00023015"/>
    </source>
</evidence>
<dbReference type="STRING" id="222136.BBW65_02080"/>
<evidence type="ECO:0000256" key="6">
    <source>
        <dbReference type="ARBA" id="ARBA00024916"/>
    </source>
</evidence>
<dbReference type="GO" id="GO:0070063">
    <property type="term" value="F:RNA polymerase binding"/>
    <property type="evidence" value="ECO:0007669"/>
    <property type="project" value="InterPro"/>
</dbReference>
<dbReference type="Gene3D" id="1.10.287.180">
    <property type="entry name" value="Transcription elongation factor, GreA/GreB, N-terminal domain"/>
    <property type="match status" value="1"/>
</dbReference>
<dbReference type="GO" id="GO:0006354">
    <property type="term" value="P:DNA-templated transcription elongation"/>
    <property type="evidence" value="ECO:0007669"/>
    <property type="project" value="TreeGrafter"/>
</dbReference>
<evidence type="ECO:0000256" key="4">
    <source>
        <dbReference type="ARBA" id="ARBA00023125"/>
    </source>
</evidence>
<evidence type="ECO:0000313" key="12">
    <source>
        <dbReference type="EMBL" id="ANV97666.1"/>
    </source>
</evidence>
<dbReference type="SUPFAM" id="SSF46557">
    <property type="entry name" value="GreA transcript cleavage protein, N-terminal domain"/>
    <property type="match status" value="1"/>
</dbReference>
<dbReference type="PROSITE" id="PS00829">
    <property type="entry name" value="GREAB_1"/>
    <property type="match status" value="1"/>
</dbReference>
<dbReference type="HAMAP" id="MF_00105">
    <property type="entry name" value="GreA_GreB"/>
    <property type="match status" value="1"/>
</dbReference>